<organism evidence="1 2">
    <name type="scientific">Castor canadensis</name>
    <name type="common">American beaver</name>
    <dbReference type="NCBI Taxonomy" id="51338"/>
    <lineage>
        <taxon>Eukaryota</taxon>
        <taxon>Metazoa</taxon>
        <taxon>Chordata</taxon>
        <taxon>Craniata</taxon>
        <taxon>Vertebrata</taxon>
        <taxon>Euteleostomi</taxon>
        <taxon>Mammalia</taxon>
        <taxon>Eutheria</taxon>
        <taxon>Euarchontoglires</taxon>
        <taxon>Glires</taxon>
        <taxon>Rodentia</taxon>
        <taxon>Castorimorpha</taxon>
        <taxon>Castoridae</taxon>
        <taxon>Castor</taxon>
    </lineage>
</organism>
<evidence type="ECO:0000313" key="1">
    <source>
        <dbReference type="Proteomes" id="UP001732720"/>
    </source>
</evidence>
<keyword evidence="1" id="KW-1185">Reference proteome</keyword>
<protein>
    <submittedName>
        <fullName evidence="2">A-kinase anchor protein 17B isoform X1</fullName>
    </submittedName>
</protein>
<sequence length="998" mass="116190">MNCGFFRFDHIFSTRLCEDTMTVTVVYDNSEATELCAAQHLYLKPIAKLMINVLLPECIEPVRPFSNWEVLDQLKSLICPDQFTTVRLSKSTKDFIRFEGEAETRSLVQILKAKLHGKIIKLNGLKTDLKVVATDAQGEWEHFPKEKEASVSDEAEEQDHDKSPDSIYFEGLPCKWFAPKGSSGEKPCEEILRVVFESFGKIKNVDIPMLDPYREVMTGGSFGGFSFGLQTFEAFIQYQESTDFIKAMESLRGMKLMLKGDDGKALACNIKVMFDRTKHFSEGAIRKRNQERLKLQELEEERKKEKKREEEIAERKRKDEERKAQEKRKKARDRRRVLKERDRHRQRKQKVKAKPEASQEPDSSEEWEERKYLLAQKRVEALRLLRVLLKNISVRLFPSGSSILGSTQLNSREVNIIDHEANYTPRTTLKTMEEEELNTQLLPNQEDMPKYQVAKSDNKQKQKKKKRSRAHLHKSSHFSRGKKIRYSSRKEKTGKLLTDEYNYHLVSDQNSLHVTMIQDQSLEKEEHHSSSKSYSSILSEIDYGRKQKIYETDEFINYLLNYFQTPKYARICLEPTHLSSTCEWHRDVHAKGNGFQITLIKHEYHSTNLSQMENLERKGQIQDDYWLMVCTQDPKHKPQKRGKVDYTKEYTKKLKNDCKDIASDAGDQLSPADGENYLLKKIHTYQSQSTRKSQGSSPISSTDLDFQLTDFLEETCWLSPTDEEHHPLQKTPTHQDKYSQSTTKSQVSSPISSADFDLQLTDFLEEISSDSECFSDTLSISKEEKEKSVTAYRSSPEKGTLDTDEIVTCKQKTRSSQQTSYSEWKHENEEKYSTYNLRTPGKRSKYEVKCSWLGDENSSLRDEKNNSKNRGKLSSKYLFDEGYSYESSSSNQLEDIPRKRRRASSSTLDQEVDYRPSHVPTTPSKSANVRLGYFPQRRETPQKSDYNQNTRRLKVHDSSKDFMFDSDNYYFRRISQEDINYEGYLGNSDTSSSNFQMF</sequence>
<accession>A0AC58LS28</accession>
<evidence type="ECO:0000313" key="2">
    <source>
        <dbReference type="RefSeq" id="XP_073919959.1"/>
    </source>
</evidence>
<gene>
    <name evidence="2" type="primary">LOC109696653</name>
</gene>
<dbReference type="RefSeq" id="XP_073919959.1">
    <property type="nucleotide sequence ID" value="XM_074063858.1"/>
</dbReference>
<reference evidence="2" key="1">
    <citation type="submission" date="2025-08" db="UniProtKB">
        <authorList>
            <consortium name="RefSeq"/>
        </authorList>
    </citation>
    <scope>IDENTIFICATION</scope>
</reference>
<name>A0AC58LS28_CASCN</name>
<proteinExistence type="predicted"/>
<dbReference type="Proteomes" id="UP001732720">
    <property type="component" value="Chromosome X"/>
</dbReference>